<dbReference type="WBParaSite" id="PgR008_g111_t02">
    <property type="protein sequence ID" value="PgR008_g111_t02"/>
    <property type="gene ID" value="PgR008_g111"/>
</dbReference>
<dbReference type="InterPro" id="IPR035899">
    <property type="entry name" value="DBL_dom_sf"/>
</dbReference>
<dbReference type="GO" id="GO:2000431">
    <property type="term" value="P:regulation of cytokinesis, actomyosin contractile ring assembly"/>
    <property type="evidence" value="ECO:0007669"/>
    <property type="project" value="InterPro"/>
</dbReference>
<evidence type="ECO:0000313" key="5">
    <source>
        <dbReference type="WBParaSite" id="PgR008_g111_t02"/>
    </source>
</evidence>
<evidence type="ECO:0000259" key="3">
    <source>
        <dbReference type="PROSITE" id="PS50172"/>
    </source>
</evidence>
<sequence>MEADTSIITSDVIDMGCYEDADVSRGVARSASQVKRIERACLVGAARNDQYIVELLGNHFAVELLQSANGIEYKDDPNMVFVCTDFINCPHFKYLHSCGTLIIGPAIIKLRAKQSKPLLMPRPNRPLYTDSMVGVSIVLSGVSGKQCREAVDLVHFMGGSARKKFSASTTHLITDAAKGKTYRMAISMGCRAVHLRWLHVSWTFRDDTHTSVTAPEFINQFLVEPFCGLRIWFVAYHDEELNDMRQKTIEHKGNLASSQQEATHIVVSNSPDATVEDFDHKQHLVSGEWFWVSIQLNCCANEEIYQWKGHKRVNRKRAAFSSPRSEQPAHSSRRTLSRSSLDNLETSNSSAIADYSEHLFSAEDSEKLPSSPRRVDKRHAVCREMLETEENYLKALKIIIQTFKEPLEAQANDPESGLLSKAEIMQIFSRVPSLVEVHEKICSELRTYVMHWSTDRLIGKIWLDYAEYLRPVYKAFINSYDTAVLTLDQCDRSKPKFHAFLKAAESRAECQRNNLRDLLVRPVQRLPSVLLLLKAIQKKTDRSNPDNSCLTKALRALEDVLSTANESRRQTESYAEIFRVSNEIDRCPPEILSSARMLTSELHVLSLGGEDEWAKTRGRNMAIFLFNDLIEIAKVRSGTTADSPTPRTSTQTFARQISFSSFRREKKKYKHHQQYMLTSIRQIDIISHDEFEGVFVLSFRVSQGEDFWVAQCLENQPGEMRKFLKDLSTQIFYLCGRITLMDDMNLDSEPSSDTVVTIRKALHHAVRKCSSQAPSSVRPPSQFRRAVSSMQIGISNTLSRFHSRSNLRTVNESSSIPHFTTVGASATPSRRYKQMLSTSTFLPSLLGRRESMRASINTSHV</sequence>
<name>A0A915AI62_PARUN</name>
<dbReference type="Pfam" id="PF21242">
    <property type="entry name" value="ECT2_PH"/>
    <property type="match status" value="1"/>
</dbReference>
<accession>A0A915AI62</accession>
<dbReference type="Gene3D" id="3.40.50.10190">
    <property type="entry name" value="BRCT domain"/>
    <property type="match status" value="3"/>
</dbReference>
<dbReference type="InterPro" id="IPR026817">
    <property type="entry name" value="Ect2"/>
</dbReference>
<dbReference type="Pfam" id="PF00621">
    <property type="entry name" value="RhoGEF"/>
    <property type="match status" value="1"/>
</dbReference>
<dbReference type="PANTHER" id="PTHR16777">
    <property type="entry name" value="PROTEIN ECT2"/>
    <property type="match status" value="1"/>
</dbReference>
<dbReference type="GO" id="GO:0005938">
    <property type="term" value="C:cell cortex"/>
    <property type="evidence" value="ECO:0007669"/>
    <property type="project" value="TreeGrafter"/>
</dbReference>
<dbReference type="GO" id="GO:0007399">
    <property type="term" value="P:nervous system development"/>
    <property type="evidence" value="ECO:0007669"/>
    <property type="project" value="TreeGrafter"/>
</dbReference>
<dbReference type="SUPFAM" id="SSF48065">
    <property type="entry name" value="DBL homology domain (DH-domain)"/>
    <property type="match status" value="1"/>
</dbReference>
<feature type="region of interest" description="Disordered" evidence="1">
    <location>
        <begin position="318"/>
        <end position="343"/>
    </location>
</feature>
<dbReference type="Gene3D" id="1.20.900.10">
    <property type="entry name" value="Dbl homology (DH) domain"/>
    <property type="match status" value="1"/>
</dbReference>
<dbReference type="WBParaSite" id="PgR008_g111_t03">
    <property type="protein sequence ID" value="PgR008_g111_t03"/>
    <property type="gene ID" value="PgR008_g111"/>
</dbReference>
<evidence type="ECO:0000313" key="4">
    <source>
        <dbReference type="Proteomes" id="UP000887569"/>
    </source>
</evidence>
<feature type="domain" description="BRCT" evidence="3">
    <location>
        <begin position="127"/>
        <end position="198"/>
    </location>
</feature>
<proteinExistence type="predicted"/>
<dbReference type="PROSITE" id="PS50010">
    <property type="entry name" value="DH_2"/>
    <property type="match status" value="1"/>
</dbReference>
<dbReference type="PANTHER" id="PTHR16777:SF2">
    <property type="entry name" value="PROTEIN ECT2"/>
    <property type="match status" value="1"/>
</dbReference>
<feature type="domain" description="BRCT" evidence="3">
    <location>
        <begin position="221"/>
        <end position="307"/>
    </location>
</feature>
<dbReference type="SUPFAM" id="SSF52113">
    <property type="entry name" value="BRCT domain"/>
    <property type="match status" value="2"/>
</dbReference>
<dbReference type="InterPro" id="IPR001357">
    <property type="entry name" value="BRCT_dom"/>
</dbReference>
<evidence type="ECO:0000313" key="6">
    <source>
        <dbReference type="WBParaSite" id="PgR008_g111_t03"/>
    </source>
</evidence>
<keyword evidence="4" id="KW-1185">Reference proteome</keyword>
<dbReference type="SMART" id="SM00325">
    <property type="entry name" value="RhoGEF"/>
    <property type="match status" value="1"/>
</dbReference>
<dbReference type="GO" id="GO:0000281">
    <property type="term" value="P:mitotic cytokinesis"/>
    <property type="evidence" value="ECO:0007669"/>
    <property type="project" value="TreeGrafter"/>
</dbReference>
<dbReference type="SMART" id="SM00292">
    <property type="entry name" value="BRCT"/>
    <property type="match status" value="2"/>
</dbReference>
<dbReference type="CDD" id="cd01229">
    <property type="entry name" value="PH_Ect2"/>
    <property type="match status" value="1"/>
</dbReference>
<dbReference type="GO" id="GO:0005634">
    <property type="term" value="C:nucleus"/>
    <property type="evidence" value="ECO:0007669"/>
    <property type="project" value="InterPro"/>
</dbReference>
<dbReference type="CDD" id="cd00160">
    <property type="entry name" value="RhoGEF"/>
    <property type="match status" value="1"/>
</dbReference>
<reference evidence="5 6" key="1">
    <citation type="submission" date="2022-11" db="UniProtKB">
        <authorList>
            <consortium name="WormBaseParasite"/>
        </authorList>
    </citation>
    <scope>IDENTIFICATION</scope>
</reference>
<protein>
    <submittedName>
        <fullName evidence="5 6">Protein ECT2</fullName>
    </submittedName>
</protein>
<feature type="domain" description="DH" evidence="2">
    <location>
        <begin position="377"/>
        <end position="567"/>
    </location>
</feature>
<dbReference type="InterPro" id="IPR036420">
    <property type="entry name" value="BRCT_dom_sf"/>
</dbReference>
<dbReference type="Pfam" id="PF12738">
    <property type="entry name" value="PTCB-BRCT"/>
    <property type="match status" value="1"/>
</dbReference>
<dbReference type="InterPro" id="IPR000219">
    <property type="entry name" value="DH_dom"/>
</dbReference>
<organism evidence="4 5">
    <name type="scientific">Parascaris univalens</name>
    <name type="common">Nematode worm</name>
    <dbReference type="NCBI Taxonomy" id="6257"/>
    <lineage>
        <taxon>Eukaryota</taxon>
        <taxon>Metazoa</taxon>
        <taxon>Ecdysozoa</taxon>
        <taxon>Nematoda</taxon>
        <taxon>Chromadorea</taxon>
        <taxon>Rhabditida</taxon>
        <taxon>Spirurina</taxon>
        <taxon>Ascaridomorpha</taxon>
        <taxon>Ascaridoidea</taxon>
        <taxon>Ascarididae</taxon>
        <taxon>Parascaris</taxon>
    </lineage>
</organism>
<evidence type="ECO:0000256" key="1">
    <source>
        <dbReference type="SAM" id="MobiDB-lite"/>
    </source>
</evidence>
<dbReference type="GO" id="GO:0005096">
    <property type="term" value="F:GTPase activator activity"/>
    <property type="evidence" value="ECO:0007669"/>
    <property type="project" value="InterPro"/>
</dbReference>
<dbReference type="InterPro" id="IPR049395">
    <property type="entry name" value="ECT2_PH"/>
</dbReference>
<dbReference type="CDD" id="cd17732">
    <property type="entry name" value="BRCT_Ect2_rpt2"/>
    <property type="match status" value="1"/>
</dbReference>
<evidence type="ECO:0000259" key="2">
    <source>
        <dbReference type="PROSITE" id="PS50010"/>
    </source>
</evidence>
<dbReference type="AlphaFoldDB" id="A0A915AI62"/>
<dbReference type="Proteomes" id="UP000887569">
    <property type="component" value="Unplaced"/>
</dbReference>
<dbReference type="PROSITE" id="PS50172">
    <property type="entry name" value="BRCT"/>
    <property type="match status" value="2"/>
</dbReference>
<dbReference type="GO" id="GO:0005085">
    <property type="term" value="F:guanyl-nucleotide exchange factor activity"/>
    <property type="evidence" value="ECO:0007669"/>
    <property type="project" value="InterPro"/>
</dbReference>